<comment type="caution">
    <text evidence="1">The sequence shown here is derived from an EMBL/GenBank/DDBJ whole genome shotgun (WGS) entry which is preliminary data.</text>
</comment>
<protein>
    <submittedName>
        <fullName evidence="1">Uncharacterized protein</fullName>
    </submittedName>
</protein>
<reference evidence="1 2" key="1">
    <citation type="submission" date="2018-07" db="EMBL/GenBank/DDBJ databases">
        <title>Genome sequence of Roseomonas fauriae ATCC 49958.</title>
        <authorList>
            <person name="Sant'Anna F.H."/>
            <person name="Baldani J.I."/>
            <person name="Zilli J.E."/>
            <person name="Reis V.M."/>
            <person name="Hartmann A."/>
            <person name="Cruz L."/>
            <person name="de Souza E.M."/>
            <person name="de Oliveira Pedrosa F."/>
            <person name="Passaglia L.M.P."/>
        </authorList>
    </citation>
    <scope>NUCLEOTIDE SEQUENCE [LARGE SCALE GENOMIC DNA]</scope>
    <source>
        <strain evidence="1 2">ATCC 49958</strain>
    </source>
</reference>
<name>A0A6L3AUS0_AZOBR</name>
<organism evidence="1 2">
    <name type="scientific">Azospirillum brasilense</name>
    <dbReference type="NCBI Taxonomy" id="192"/>
    <lineage>
        <taxon>Bacteria</taxon>
        <taxon>Pseudomonadati</taxon>
        <taxon>Pseudomonadota</taxon>
        <taxon>Alphaproteobacteria</taxon>
        <taxon>Rhodospirillales</taxon>
        <taxon>Azospirillaceae</taxon>
        <taxon>Azospirillum</taxon>
    </lineage>
</organism>
<sequence length="86" mass="9612">MCVKHEKPRHEIRRAILDALGGRLPTAVCRRHCCGGLRNRSATDANLVLNLHFFEAGIFEAVRAHLLSNRRTVQLGCDAVVHLQMA</sequence>
<dbReference type="AlphaFoldDB" id="A0A6L3AUS0"/>
<gene>
    <name evidence="1" type="ORF">DS837_23275</name>
</gene>
<evidence type="ECO:0000313" key="1">
    <source>
        <dbReference type="EMBL" id="KAA0680849.1"/>
    </source>
</evidence>
<dbReference type="Proteomes" id="UP000476837">
    <property type="component" value="Unassembled WGS sequence"/>
</dbReference>
<evidence type="ECO:0000313" key="2">
    <source>
        <dbReference type="Proteomes" id="UP000476837"/>
    </source>
</evidence>
<dbReference type="EMBL" id="QOKV01000018">
    <property type="protein sequence ID" value="KAA0680849.1"/>
    <property type="molecule type" value="Genomic_DNA"/>
</dbReference>
<accession>A0A6L3AUS0</accession>
<proteinExistence type="predicted"/>